<evidence type="ECO:0000313" key="6">
    <source>
        <dbReference type="Proteomes" id="UP000054823"/>
    </source>
</evidence>
<dbReference type="Gene3D" id="1.10.1200.10">
    <property type="entry name" value="ACP-like"/>
    <property type="match status" value="1"/>
</dbReference>
<accession>A0A0P1EL10</accession>
<dbReference type="FunFam" id="3.40.50.980:FF:000001">
    <property type="entry name" value="Non-ribosomal peptide synthetase"/>
    <property type="match status" value="1"/>
</dbReference>
<dbReference type="InterPro" id="IPR045851">
    <property type="entry name" value="AMP-bd_C_sf"/>
</dbReference>
<feature type="compositionally biased region" description="Basic residues" evidence="3">
    <location>
        <begin position="1540"/>
        <end position="1553"/>
    </location>
</feature>
<feature type="region of interest" description="Disordered" evidence="3">
    <location>
        <begin position="1511"/>
        <end position="1553"/>
    </location>
</feature>
<dbReference type="Pfam" id="PF02911">
    <property type="entry name" value="Formyl_trans_C"/>
    <property type="match status" value="1"/>
</dbReference>
<dbReference type="NCBIfam" id="TIGR04020">
    <property type="entry name" value="seco_metab_LLM"/>
    <property type="match status" value="1"/>
</dbReference>
<dbReference type="SMART" id="SM00823">
    <property type="entry name" value="PKS_PP"/>
    <property type="match status" value="1"/>
</dbReference>
<evidence type="ECO:0000256" key="3">
    <source>
        <dbReference type="SAM" id="MobiDB-lite"/>
    </source>
</evidence>
<dbReference type="GO" id="GO:0044550">
    <property type="term" value="P:secondary metabolite biosynthetic process"/>
    <property type="evidence" value="ECO:0007669"/>
    <property type="project" value="TreeGrafter"/>
</dbReference>
<dbReference type="FunFam" id="3.30.300.30:FF:000010">
    <property type="entry name" value="Enterobactin synthetase component F"/>
    <property type="match status" value="1"/>
</dbReference>
<dbReference type="InterPro" id="IPR025110">
    <property type="entry name" value="AMP-bd_C"/>
</dbReference>
<dbReference type="SUPFAM" id="SSF53328">
    <property type="entry name" value="Formyltransferase"/>
    <property type="match status" value="1"/>
</dbReference>
<protein>
    <submittedName>
        <fullName evidence="5">Dimodular nonribosomal peptide synthase</fullName>
    </submittedName>
</protein>
<dbReference type="Gene3D" id="3.30.300.30">
    <property type="match status" value="1"/>
</dbReference>
<dbReference type="EMBL" id="CYPW01000006">
    <property type="protein sequence ID" value="CUH51123.1"/>
    <property type="molecule type" value="Genomic_DNA"/>
</dbReference>
<dbReference type="GO" id="GO:0031177">
    <property type="term" value="F:phosphopantetheine binding"/>
    <property type="evidence" value="ECO:0007669"/>
    <property type="project" value="InterPro"/>
</dbReference>
<dbReference type="Gene3D" id="3.30.559.30">
    <property type="entry name" value="Nonribosomal peptide synthetase, condensation domain"/>
    <property type="match status" value="1"/>
</dbReference>
<dbReference type="SUPFAM" id="SSF56801">
    <property type="entry name" value="Acetyl-CoA synthetase-like"/>
    <property type="match status" value="2"/>
</dbReference>
<dbReference type="Pfam" id="PF00550">
    <property type="entry name" value="PP-binding"/>
    <property type="match status" value="1"/>
</dbReference>
<dbReference type="InterPro" id="IPR036477">
    <property type="entry name" value="Formyl_transf_N_sf"/>
</dbReference>
<dbReference type="GO" id="GO:0005737">
    <property type="term" value="C:cytoplasm"/>
    <property type="evidence" value="ECO:0007669"/>
    <property type="project" value="TreeGrafter"/>
</dbReference>
<dbReference type="SUPFAM" id="SSF47336">
    <property type="entry name" value="ACP-like"/>
    <property type="match status" value="1"/>
</dbReference>
<reference evidence="5 6" key="1">
    <citation type="submission" date="2015-09" db="EMBL/GenBank/DDBJ databases">
        <authorList>
            <consortium name="Swine Surveillance"/>
        </authorList>
    </citation>
    <scope>NUCLEOTIDE SEQUENCE [LARGE SCALE GENOMIC DNA]</scope>
    <source>
        <strain evidence="5 6">CECT 7688</strain>
    </source>
</reference>
<dbReference type="InterPro" id="IPR020806">
    <property type="entry name" value="PKS_PP-bd"/>
</dbReference>
<evidence type="ECO:0000256" key="2">
    <source>
        <dbReference type="ARBA" id="ARBA00022553"/>
    </source>
</evidence>
<dbReference type="InterPro" id="IPR042099">
    <property type="entry name" value="ANL_N_sf"/>
</dbReference>
<dbReference type="PROSITE" id="PS50075">
    <property type="entry name" value="CARRIER"/>
    <property type="match status" value="1"/>
</dbReference>
<dbReference type="GO" id="GO:0016705">
    <property type="term" value="F:oxidoreductase activity, acting on paired donors, with incorporation or reduction of molecular oxygen"/>
    <property type="evidence" value="ECO:0007669"/>
    <property type="project" value="InterPro"/>
</dbReference>
<dbReference type="Pfam" id="PF00296">
    <property type="entry name" value="Bac_luciferase"/>
    <property type="match status" value="1"/>
</dbReference>
<dbReference type="InterPro" id="IPR011251">
    <property type="entry name" value="Luciferase-like_dom"/>
</dbReference>
<feature type="compositionally biased region" description="Basic and acidic residues" evidence="3">
    <location>
        <begin position="1404"/>
        <end position="1419"/>
    </location>
</feature>
<feature type="domain" description="Carrier" evidence="4">
    <location>
        <begin position="1434"/>
        <end position="1510"/>
    </location>
</feature>
<dbReference type="GO" id="GO:0043041">
    <property type="term" value="P:amino acid activation for nonribosomal peptide biosynthetic process"/>
    <property type="evidence" value="ECO:0007669"/>
    <property type="project" value="TreeGrafter"/>
</dbReference>
<keyword evidence="2" id="KW-0597">Phosphoprotein</keyword>
<dbReference type="Pfam" id="PF13193">
    <property type="entry name" value="AMP-binding_C"/>
    <property type="match status" value="1"/>
</dbReference>
<dbReference type="PROSITE" id="PS00455">
    <property type="entry name" value="AMP_BINDING"/>
    <property type="match status" value="1"/>
</dbReference>
<dbReference type="PANTHER" id="PTHR45527">
    <property type="entry name" value="NONRIBOSOMAL PEPTIDE SYNTHETASE"/>
    <property type="match status" value="1"/>
</dbReference>
<feature type="compositionally biased region" description="Polar residues" evidence="3">
    <location>
        <begin position="1525"/>
        <end position="1536"/>
    </location>
</feature>
<dbReference type="Gene3D" id="3.40.50.12780">
    <property type="entry name" value="N-terminal domain of ligase-like"/>
    <property type="match status" value="2"/>
</dbReference>
<dbReference type="InterPro" id="IPR002376">
    <property type="entry name" value="Formyl_transf_N"/>
</dbReference>
<dbReference type="InterPro" id="IPR024011">
    <property type="entry name" value="Biosynth_lucif-like_mOase_dom"/>
</dbReference>
<dbReference type="Gene3D" id="3.40.50.12230">
    <property type="match status" value="1"/>
</dbReference>
<dbReference type="SUPFAM" id="SSF50486">
    <property type="entry name" value="FMT C-terminal domain-like"/>
    <property type="match status" value="1"/>
</dbReference>
<sequence>MSLDTFSQTAPMSAAMIGNESLLIQCATLWQDMGHELIAVVTRAPELTLWAQDQGLRVISSDADIAGELLGARFDWLLSVANLDMLPEALLKLPAKGAVNFHDGPLPRYAGVNAPVWARLHQEPRHGITWHKMERDADTGEIVVQRMFDVSQNDTALTLNTKCYAAAIDSFPEVIRALGEGLPDCRTQDFSQRSYYSRAQRPAGAARLDFRHDAQEVVALIRALDHGSYFNPLWAPKFVAAGRVLLTNTAAVAESAGHGEPGAVLQVSDQQVTVACGRGAVVLGGLTDANGVAVTADQVIRAGERLPLLDKAATESLSATMTGIAKAEAYWRARLAEYVPASLPLIRDGGELTDMRQVPLKISETPSKSILTAVALWALRSGLPEVCDVAYRGATHPQAAGLLSPWVPLRLGVELLQGTVADAHAAMSARCDDVERQGSFASDLIARDPNLAPLTMPDLAVSMGAIAAPIEGAALTVAIGVSGAVLHYDAARITPDHADRLAARLTLACEEITTKTHVKDIAVLPEAERAEVLTHWNVTEAPFEADVTMAAQFEAQVVKTPDAPALIFGHDSLSYAELNARANRAAHVLREMGVTRGALVGLCLRRSPDLVVAALAILKAGGAYVPMDPSYPAERLAHYLSDSGCAVIVTQAALAGELPAHDAQLLEMDRDARLGTAPSDTPDPLTTGADLAYLIYTSGSTGTPKGVMVTHGNVANFFAGMDTRVPHQAGDTWMAVTSLSFDISVLELFWTLSRGFKLVLSGDETTTQISNGRLPAAAGGMDFSLYYWGNDDGQGSKKYELLLEGAKFADAHGFCAVWTPERHFHAFGGPYPNPSVTGAAVAAVTKHIGVRAGSCVSPLHHTARIAEEWAVIDNLTNGRAGLAIASGWQPDDFILRPENTPPANKTAMFAQMEDLRRLWRGEEVAFPKKDGNLHPVLTQPRPVSKELPLWVTTAGNPETWKEAGRNGCHVLTHLLGQSVEEVGEKIALYHDALRAAGHDPKDFTVTLMLHSFLAEDRDTAREIAREPMKDYLRSAAGLIKSYAWAFPAFKKPEGVNNAFELDLGSLSEEELEGILDFAFQRYFEDSGLFGTVEDALDRVEQVKRIGVTEIACLIDYGIDSATVLDGLKPLAEVLRRANEGGELDPEDVSIAAQMIRHGVSHLQCTPSMARLLNDNEEARFALGAVKQMLVGGEALSGALVADLNAATDAQVQNMYGPTETTIWSTTAQADAREGVAQIGTPIANTQVYVVDDALEPVPVGVAGELLIGGAGVTRGYWRRDALTAERFIEAPFGTGRLYRTGDLVRWRDDAALDFLGRVDHQVKLRGYRIELGEIETRLEEIAGVAQAVVMAREESPGDVRLVAYLRGDVPAEAALRAALRAQLPAFMRPQHYVTLNSFPLTPNKKVDRKALPAPEESRKLSTPKAAPQEVAPVASGGDMTKLIAEVWAEVLGVRDVALGDNFFDLGGHSLLAVQAHRDIRRRSGAEKLSITDVFRFPTLGALAGRVEALVGSPKPEDAPEARSSEAVSAQATNRAETISKRRAMRARRRTRST</sequence>
<proteinExistence type="predicted"/>
<dbReference type="InterPro" id="IPR036661">
    <property type="entry name" value="Luciferase-like_sf"/>
</dbReference>
<dbReference type="InterPro" id="IPR009081">
    <property type="entry name" value="PP-bd_ACP"/>
</dbReference>
<dbReference type="Pfam" id="PF00551">
    <property type="entry name" value="Formyl_trans_N"/>
    <property type="match status" value="1"/>
</dbReference>
<dbReference type="Pfam" id="PF00501">
    <property type="entry name" value="AMP-binding"/>
    <property type="match status" value="2"/>
</dbReference>
<gene>
    <name evidence="5" type="primary">dhbF</name>
    <name evidence="5" type="ORF">SHM7688_00556</name>
</gene>
<dbReference type="PANTHER" id="PTHR45527:SF1">
    <property type="entry name" value="FATTY ACID SYNTHASE"/>
    <property type="match status" value="1"/>
</dbReference>
<organism evidence="5 6">
    <name type="scientific">Shimia marina</name>
    <dbReference type="NCBI Taxonomy" id="321267"/>
    <lineage>
        <taxon>Bacteria</taxon>
        <taxon>Pseudomonadati</taxon>
        <taxon>Pseudomonadota</taxon>
        <taxon>Alphaproteobacteria</taxon>
        <taxon>Rhodobacterales</taxon>
        <taxon>Roseobacteraceae</taxon>
    </lineage>
</organism>
<dbReference type="InterPro" id="IPR011034">
    <property type="entry name" value="Formyl_transferase-like_C_sf"/>
</dbReference>
<dbReference type="SUPFAM" id="SSF51679">
    <property type="entry name" value="Bacterial luciferase-like"/>
    <property type="match status" value="1"/>
</dbReference>
<dbReference type="InterPro" id="IPR036736">
    <property type="entry name" value="ACP-like_sf"/>
</dbReference>
<feature type="compositionally biased region" description="Basic and acidic residues" evidence="3">
    <location>
        <begin position="1514"/>
        <end position="1523"/>
    </location>
</feature>
<dbReference type="InterPro" id="IPR020845">
    <property type="entry name" value="AMP-binding_CS"/>
</dbReference>
<keyword evidence="1" id="KW-0596">Phosphopantetheine</keyword>
<keyword evidence="6" id="KW-1185">Reference proteome</keyword>
<dbReference type="CDD" id="cd08700">
    <property type="entry name" value="FMT_C_OzmH_like"/>
    <property type="match status" value="1"/>
</dbReference>
<evidence type="ECO:0000313" key="5">
    <source>
        <dbReference type="EMBL" id="CUH51123.1"/>
    </source>
</evidence>
<feature type="region of interest" description="Disordered" evidence="3">
    <location>
        <begin position="1404"/>
        <end position="1432"/>
    </location>
</feature>
<dbReference type="Proteomes" id="UP000054823">
    <property type="component" value="Unassembled WGS sequence"/>
</dbReference>
<dbReference type="STRING" id="321267.SHM7688_00556"/>
<dbReference type="InterPro" id="IPR000873">
    <property type="entry name" value="AMP-dep_synth/lig_dom"/>
</dbReference>
<evidence type="ECO:0000259" key="4">
    <source>
        <dbReference type="PROSITE" id="PS50075"/>
    </source>
</evidence>
<name>A0A0P1EL10_9RHOB</name>
<dbReference type="RefSeq" id="WP_223229165.1">
    <property type="nucleotide sequence ID" value="NZ_CYPW01000006.1"/>
</dbReference>
<evidence type="ECO:0000256" key="1">
    <source>
        <dbReference type="ARBA" id="ARBA00022450"/>
    </source>
</evidence>
<dbReference type="InterPro" id="IPR005793">
    <property type="entry name" value="Formyl_trans_C"/>
</dbReference>
<dbReference type="Gene3D" id="3.20.20.30">
    <property type="entry name" value="Luciferase-like domain"/>
    <property type="match status" value="1"/>
</dbReference>